<dbReference type="Pfam" id="PF13401">
    <property type="entry name" value="AAA_22"/>
    <property type="match status" value="1"/>
</dbReference>
<proteinExistence type="predicted"/>
<dbReference type="Proteomes" id="UP000035213">
    <property type="component" value="Chromosome"/>
</dbReference>
<dbReference type="PATRIC" id="fig|1324352.5.peg.3204"/>
<evidence type="ECO:0000259" key="1">
    <source>
        <dbReference type="Pfam" id="PF13401"/>
    </source>
</evidence>
<dbReference type="RefSeq" id="WP_053328564.1">
    <property type="nucleotide sequence ID" value="NZ_CP009928.1"/>
</dbReference>
<gene>
    <name evidence="2" type="ORF">OK18_15370</name>
</gene>
<dbReference type="OrthoDB" id="1426482at2"/>
<dbReference type="STRING" id="1324352.OK18_15370"/>
<dbReference type="InterPro" id="IPR027417">
    <property type="entry name" value="P-loop_NTPase"/>
</dbReference>
<dbReference type="InterPro" id="IPR049945">
    <property type="entry name" value="AAA_22"/>
</dbReference>
<feature type="domain" description="ORC1/DEAH AAA+ ATPase" evidence="1">
    <location>
        <begin position="89"/>
        <end position="212"/>
    </location>
</feature>
<accession>A0A0G3M3Q0</accession>
<name>A0A0G3M3Q0_CHRGL</name>
<dbReference type="AlphaFoldDB" id="A0A0G3M3Q0"/>
<evidence type="ECO:0000313" key="3">
    <source>
        <dbReference type="Proteomes" id="UP000035213"/>
    </source>
</evidence>
<sequence length="309" mass="35205">MTNLQKSAIVIAINTEKERLGSYGQVATKADVSTATISQMVNGKWELIKDELWLKVGKACGWDDSEWQIAETINYRKVSTICNDAKSYSLFMVVSDKAGIGKSAPLKSYSQSNAESGVFYIRCREWAKREFLTELAAMLGIDTGKSYMHIDKLGMKVCDFFRKRGSVKPLLIVDEADKLKDSALRWFIHLYNESEDEMALIMAGTPHLEERIKRGVRLKKLGFDELDSRFGRAYINLIGATFNCVKKICAANGVNDPATQKMIFDELKPIFKEIPIDKQQVQNVKVVEDLRRLKRMVIREKIKLQNIYI</sequence>
<dbReference type="KEGG" id="cgn:OK18_15370"/>
<reference evidence="2 3" key="1">
    <citation type="submission" date="2014-11" db="EMBL/GenBank/DDBJ databases">
        <authorList>
            <person name="Park G.-S."/>
            <person name="Hong S.-J."/>
            <person name="Jung B.K."/>
            <person name="Khan A.R."/>
            <person name="Kwak Y."/>
            <person name="Shin J.-H."/>
        </authorList>
    </citation>
    <scope>NUCLEOTIDE SEQUENCE [LARGE SCALE GENOMIC DNA]</scope>
    <source>
        <strain evidence="2 3">DSM 27622</strain>
    </source>
</reference>
<protein>
    <recommendedName>
        <fullName evidence="1">ORC1/DEAH AAA+ ATPase domain-containing protein</fullName>
    </recommendedName>
</protein>
<dbReference type="SUPFAM" id="SSF52540">
    <property type="entry name" value="P-loop containing nucleoside triphosphate hydrolases"/>
    <property type="match status" value="1"/>
</dbReference>
<dbReference type="EMBL" id="CP009928">
    <property type="protein sequence ID" value="AKK73801.1"/>
    <property type="molecule type" value="Genomic_DNA"/>
</dbReference>
<evidence type="ECO:0000313" key="2">
    <source>
        <dbReference type="EMBL" id="AKK73801.1"/>
    </source>
</evidence>
<dbReference type="Gene3D" id="3.40.50.300">
    <property type="entry name" value="P-loop containing nucleotide triphosphate hydrolases"/>
    <property type="match status" value="1"/>
</dbReference>
<organism evidence="2 3">
    <name type="scientific">Chryseobacterium gallinarum</name>
    <dbReference type="NCBI Taxonomy" id="1324352"/>
    <lineage>
        <taxon>Bacteria</taxon>
        <taxon>Pseudomonadati</taxon>
        <taxon>Bacteroidota</taxon>
        <taxon>Flavobacteriia</taxon>
        <taxon>Flavobacteriales</taxon>
        <taxon>Weeksellaceae</taxon>
        <taxon>Chryseobacterium group</taxon>
        <taxon>Chryseobacterium</taxon>
    </lineage>
</organism>
<dbReference type="GO" id="GO:0016887">
    <property type="term" value="F:ATP hydrolysis activity"/>
    <property type="evidence" value="ECO:0007669"/>
    <property type="project" value="InterPro"/>
</dbReference>